<organism evidence="2 3">
    <name type="scientific">Jiella endophytica</name>
    <dbReference type="NCBI Taxonomy" id="2558362"/>
    <lineage>
        <taxon>Bacteria</taxon>
        <taxon>Pseudomonadati</taxon>
        <taxon>Pseudomonadota</taxon>
        <taxon>Alphaproteobacteria</taxon>
        <taxon>Hyphomicrobiales</taxon>
        <taxon>Aurantimonadaceae</taxon>
        <taxon>Jiella</taxon>
    </lineage>
</organism>
<evidence type="ECO:0000256" key="1">
    <source>
        <dbReference type="ARBA" id="ARBA00022649"/>
    </source>
</evidence>
<name>A0A4Y8RBH7_9HYPH</name>
<proteinExistence type="predicted"/>
<protein>
    <submittedName>
        <fullName evidence="2">Type II toxin-antitoxin system RelE/ParE family toxin</fullName>
    </submittedName>
</protein>
<dbReference type="Proteomes" id="UP000298179">
    <property type="component" value="Unassembled WGS sequence"/>
</dbReference>
<keyword evidence="1" id="KW-1277">Toxin-antitoxin system</keyword>
<reference evidence="2 3" key="1">
    <citation type="submission" date="2019-03" db="EMBL/GenBank/DDBJ databases">
        <title>Jiella endophytica sp. nov., a novel endophytic bacterium isolated from root of Ficus microcarpa Linn. f.</title>
        <authorList>
            <person name="Tuo L."/>
        </authorList>
    </citation>
    <scope>NUCLEOTIDE SEQUENCE [LARGE SCALE GENOMIC DNA]</scope>
    <source>
        <strain evidence="2 3">CBS5Q-3</strain>
    </source>
</reference>
<dbReference type="AlphaFoldDB" id="A0A4Y8RBH7"/>
<dbReference type="InterPro" id="IPR007712">
    <property type="entry name" value="RelE/ParE_toxin"/>
</dbReference>
<dbReference type="Gene3D" id="3.30.2310.20">
    <property type="entry name" value="RelE-like"/>
    <property type="match status" value="1"/>
</dbReference>
<evidence type="ECO:0000313" key="3">
    <source>
        <dbReference type="Proteomes" id="UP000298179"/>
    </source>
</evidence>
<keyword evidence="3" id="KW-1185">Reference proteome</keyword>
<dbReference type="RefSeq" id="WP_134763685.1">
    <property type="nucleotide sequence ID" value="NZ_SOZD01000007.1"/>
</dbReference>
<comment type="caution">
    <text evidence="2">The sequence shown here is derived from an EMBL/GenBank/DDBJ whole genome shotgun (WGS) entry which is preliminary data.</text>
</comment>
<dbReference type="Pfam" id="PF05016">
    <property type="entry name" value="ParE_toxin"/>
    <property type="match status" value="1"/>
</dbReference>
<dbReference type="InterPro" id="IPR035093">
    <property type="entry name" value="RelE/ParE_toxin_dom_sf"/>
</dbReference>
<accession>A0A4Y8RBH7</accession>
<dbReference type="EMBL" id="SOZD01000007">
    <property type="protein sequence ID" value="TFF19088.1"/>
    <property type="molecule type" value="Genomic_DNA"/>
</dbReference>
<dbReference type="SUPFAM" id="SSF143011">
    <property type="entry name" value="RelE-like"/>
    <property type="match status" value="1"/>
</dbReference>
<gene>
    <name evidence="2" type="ORF">E3C22_20145</name>
</gene>
<sequence>MEVVYRRSATKAMERMPANDRDALKAKLKRYAASGEGDVIKLSARNEWRLRHGDWRAIFVIENQLLVVRVAHRRDIYK</sequence>
<dbReference type="OrthoDB" id="428094at2"/>
<evidence type="ECO:0000313" key="2">
    <source>
        <dbReference type="EMBL" id="TFF19088.1"/>
    </source>
</evidence>